<dbReference type="EMBL" id="PNYB01000016">
    <property type="protein sequence ID" value="PMS21442.1"/>
    <property type="molecule type" value="Genomic_DNA"/>
</dbReference>
<dbReference type="Gene3D" id="1.10.1200.10">
    <property type="entry name" value="ACP-like"/>
    <property type="match status" value="1"/>
</dbReference>
<keyword evidence="2" id="KW-0596">Phosphopantetheine</keyword>
<reference evidence="5 6" key="1">
    <citation type="submission" date="2018-01" db="EMBL/GenBank/DDBJ databases">
        <title>Whole genome analyses suggest that Burkholderia sensu lato contains two further novel genera in the rhizoxinica-symbiotica group Mycetohabitans gen. nov., and Trinickia gen. nov.: implications for the evolution of diazotrophy and nodulation in the Burkholderiaceae.</title>
        <authorList>
            <person name="Estrada-de los Santos P."/>
            <person name="Palmer M."/>
            <person name="Chavez-Ramirez B."/>
            <person name="Beukes C."/>
            <person name="Steenkamp E.T."/>
            <person name="Hirsch A.M."/>
            <person name="Manyaka P."/>
            <person name="Maluk M."/>
            <person name="Lafos M."/>
            <person name="Crook M."/>
            <person name="Gross E."/>
            <person name="Simon M.F."/>
            <person name="Bueno dos Reis Junior F."/>
            <person name="Poole P.S."/>
            <person name="Venter S.N."/>
            <person name="James E.K."/>
        </authorList>
    </citation>
    <scope>NUCLEOTIDE SEQUENCE [LARGE SCALE GENOMIC DNA]</scope>
    <source>
        <strain evidence="5 6">GP25-8</strain>
    </source>
</reference>
<comment type="caution">
    <text evidence="5">The sequence shown here is derived from an EMBL/GenBank/DDBJ whole genome shotgun (WGS) entry which is preliminary data.</text>
</comment>
<dbReference type="PANTHER" id="PTHR45527">
    <property type="entry name" value="NONRIBOSOMAL PEPTIDE SYNTHETASE"/>
    <property type="match status" value="1"/>
</dbReference>
<dbReference type="GO" id="GO:0003824">
    <property type="term" value="F:catalytic activity"/>
    <property type="evidence" value="ECO:0007669"/>
    <property type="project" value="InterPro"/>
</dbReference>
<dbReference type="Pfam" id="PF00501">
    <property type="entry name" value="AMP-binding"/>
    <property type="match status" value="1"/>
</dbReference>
<sequence>MGLNVITSVLKSDEDSSKQNSDSGLSLERMSIDMKLKSRQYDLEIEADLARELASLSTEIDVSIDHLIFSGWLLLLHQVVDQDEVSVRVRDTRDFVYTSLFNPHVQWQTFAAATSARLIEASRAGNVDAHHSPLGHDVALYGCETGYCIRAPSAEPATSAEPHWWLRASEGGNGVWTLHCMTTSPSTITRRHLDLLQSMMRALTQGRRVPIAAISAISAEERARVIRFNDTAREYPADRTLIDLVAQWVRKDAARTALGDNDVTLSRGALMQQACNLAQHLITMGVTKGDPVALLMERDASMVVATLAVLIAGGVYCPIDPSYPEARVRYYLEDTRARVLLVSGETGDALSSNMTSDGTFSGCVSRADRRSIGLLSPASVDDLLSRSISLPDDPAYIMYTSGTTGTPKGVLVTHRGVVRLVRGADYVELDEDTRMLQAGAIGFDAATFEIWGALLNGGELHVIDRDALLSPRLFEDFVARRRCNTGLLTSSLFAMMSNESPGVFRHFRSIVVGGDVIPSKQVQSVRRLCPELTVINAYGPTENSVISTAHIVSDEDALDIPIGKPISNTTAYVLSRHRQVQPIGVPGELYVGGAGIGPGYLHKPEQTAASFVTVDGLGGETLYRTGDIVSWRESGVLDFIGRRDHQIKIRGLRVEIGEIERQLLAAAEIEEALVLSRKVGSHGDPTLTAYFKAPVEIDTAVLRDLMRKRLPPHMVPSNFEQLDVMPLTANGKVDRRLLLEHCATRVGPAASNMATTLDPNADRHDLTSVVMRELTALLARTDISASANFLALGGSSLTAALLASRLEAQCQRRCMASDILNSDSLEQFASVLGAAPALTGYPFPCATEGRAGWPGAVVGGRRVASIAQKQIFVEQAKFPQSTAYNLPLEIVVPRGRIDTARLRDALQSVVDRHETMRTSFTTEDGNVVRHVQLHLEADLEVAELEDGAPARAASPDAYREWARRWVRPFDLTSAPLWRFAVVSDGSGTRVFCDFHHIIVDGKSIATLLRDLSDAYGPAVDEADSSIVESRAGSKDDRPFNDASFDRYIDWMTSGHGAERTARNETFWKAEFGDWSAPSDLPTDYPRAPVRDWRGGAWRFSLGAGLTARVQQFALTHRVTPYSVLLCSYALWLASVTGEAKPTIGTAAAGRSMPGSEHIAGLFVNTVCLRLDVVGHAQTQTVSAWVMRSARKINTCLDHQDYPFLRLVEQYAANRTFDRHPLFDSMFAMQNTGMSEGRFWGSPVAWRPEYTGASLFDLNLQIEIGECEFSAIWTYNAQLFNPDTVERFAEHWLSIVDVMIRNGDRGMSALLADPAVGLEEADPAGTSRLPSISFTL</sequence>
<dbReference type="InterPro" id="IPR000873">
    <property type="entry name" value="AMP-dep_synth/lig_dom"/>
</dbReference>
<keyword evidence="3" id="KW-0597">Phosphoprotein</keyword>
<dbReference type="Gene3D" id="3.30.559.10">
    <property type="entry name" value="Chloramphenicol acetyltransferase-like domain"/>
    <property type="match status" value="1"/>
</dbReference>
<evidence type="ECO:0000256" key="1">
    <source>
        <dbReference type="ARBA" id="ARBA00001957"/>
    </source>
</evidence>
<dbReference type="GO" id="GO:0044550">
    <property type="term" value="P:secondary metabolite biosynthetic process"/>
    <property type="evidence" value="ECO:0007669"/>
    <property type="project" value="TreeGrafter"/>
</dbReference>
<comment type="cofactor">
    <cofactor evidence="1">
        <name>pantetheine 4'-phosphate</name>
        <dbReference type="ChEBI" id="CHEBI:47942"/>
    </cofactor>
</comment>
<evidence type="ECO:0000256" key="2">
    <source>
        <dbReference type="ARBA" id="ARBA00022450"/>
    </source>
</evidence>
<accession>A0A2N7VWC9</accession>
<dbReference type="GO" id="GO:0005737">
    <property type="term" value="C:cytoplasm"/>
    <property type="evidence" value="ECO:0007669"/>
    <property type="project" value="TreeGrafter"/>
</dbReference>
<dbReference type="Gene3D" id="3.40.50.980">
    <property type="match status" value="2"/>
</dbReference>
<dbReference type="NCBIfam" id="TIGR01733">
    <property type="entry name" value="AA-adenyl-dom"/>
    <property type="match status" value="1"/>
</dbReference>
<dbReference type="InterPro" id="IPR045851">
    <property type="entry name" value="AMP-bd_C_sf"/>
</dbReference>
<proteinExistence type="predicted"/>
<dbReference type="InterPro" id="IPR020459">
    <property type="entry name" value="AMP-binding"/>
</dbReference>
<dbReference type="PROSITE" id="PS50075">
    <property type="entry name" value="CARRIER"/>
    <property type="match status" value="1"/>
</dbReference>
<dbReference type="Proteomes" id="UP000235347">
    <property type="component" value="Unassembled WGS sequence"/>
</dbReference>
<dbReference type="Pfam" id="PF00668">
    <property type="entry name" value="Condensation"/>
    <property type="match status" value="1"/>
</dbReference>
<gene>
    <name evidence="5" type="ORF">C0Z19_18625</name>
</gene>
<dbReference type="SUPFAM" id="SSF52777">
    <property type="entry name" value="CoA-dependent acyltransferases"/>
    <property type="match status" value="2"/>
</dbReference>
<dbReference type="PRINTS" id="PR00154">
    <property type="entry name" value="AMPBINDING"/>
</dbReference>
<dbReference type="PROSITE" id="PS00012">
    <property type="entry name" value="PHOSPHOPANTETHEINE"/>
    <property type="match status" value="1"/>
</dbReference>
<feature type="domain" description="Carrier" evidence="4">
    <location>
        <begin position="761"/>
        <end position="836"/>
    </location>
</feature>
<dbReference type="InterPro" id="IPR001242">
    <property type="entry name" value="Condensation_dom"/>
</dbReference>
<dbReference type="Gene3D" id="3.30.559.30">
    <property type="entry name" value="Nonribosomal peptide synthetase, condensation domain"/>
    <property type="match status" value="1"/>
</dbReference>
<dbReference type="PROSITE" id="PS00455">
    <property type="entry name" value="AMP_BINDING"/>
    <property type="match status" value="1"/>
</dbReference>
<protein>
    <recommendedName>
        <fullName evidence="4">Carrier domain-containing protein</fullName>
    </recommendedName>
</protein>
<dbReference type="Gene3D" id="2.30.38.10">
    <property type="entry name" value="Luciferase, Domain 3"/>
    <property type="match status" value="1"/>
</dbReference>
<dbReference type="GO" id="GO:0031177">
    <property type="term" value="F:phosphopantetheine binding"/>
    <property type="evidence" value="ECO:0007669"/>
    <property type="project" value="TreeGrafter"/>
</dbReference>
<dbReference type="InterPro" id="IPR010071">
    <property type="entry name" value="AA_adenyl_dom"/>
</dbReference>
<dbReference type="PANTHER" id="PTHR45527:SF1">
    <property type="entry name" value="FATTY ACID SYNTHASE"/>
    <property type="match status" value="1"/>
</dbReference>
<dbReference type="Pfam" id="PF00550">
    <property type="entry name" value="PP-binding"/>
    <property type="match status" value="1"/>
</dbReference>
<dbReference type="InterPro" id="IPR009081">
    <property type="entry name" value="PP-bd_ACP"/>
</dbReference>
<evidence type="ECO:0000313" key="6">
    <source>
        <dbReference type="Proteomes" id="UP000235347"/>
    </source>
</evidence>
<evidence type="ECO:0000313" key="5">
    <source>
        <dbReference type="EMBL" id="PMS21442.1"/>
    </source>
</evidence>
<dbReference type="InterPro" id="IPR006162">
    <property type="entry name" value="Ppantetheine_attach_site"/>
</dbReference>
<name>A0A2N7VWC9_9BURK</name>
<dbReference type="CDD" id="cd12117">
    <property type="entry name" value="A_NRPS_Srf_like"/>
    <property type="match status" value="1"/>
</dbReference>
<dbReference type="CDD" id="cd19531">
    <property type="entry name" value="LCL_NRPS-like"/>
    <property type="match status" value="1"/>
</dbReference>
<keyword evidence="6" id="KW-1185">Reference proteome</keyword>
<dbReference type="Gene3D" id="3.30.300.30">
    <property type="match status" value="1"/>
</dbReference>
<dbReference type="InterPro" id="IPR036736">
    <property type="entry name" value="ACP-like_sf"/>
</dbReference>
<dbReference type="GO" id="GO:0043041">
    <property type="term" value="P:amino acid activation for nonribosomal peptide biosynthetic process"/>
    <property type="evidence" value="ECO:0007669"/>
    <property type="project" value="TreeGrafter"/>
</dbReference>
<evidence type="ECO:0000256" key="3">
    <source>
        <dbReference type="ARBA" id="ARBA00022553"/>
    </source>
</evidence>
<dbReference type="InterPro" id="IPR023213">
    <property type="entry name" value="CAT-like_dom_sf"/>
</dbReference>
<dbReference type="InterPro" id="IPR020845">
    <property type="entry name" value="AMP-binding_CS"/>
</dbReference>
<evidence type="ECO:0000259" key="4">
    <source>
        <dbReference type="PROSITE" id="PS50075"/>
    </source>
</evidence>
<dbReference type="SUPFAM" id="SSF56801">
    <property type="entry name" value="Acetyl-CoA synthetase-like"/>
    <property type="match status" value="1"/>
</dbReference>
<dbReference type="SUPFAM" id="SSF47336">
    <property type="entry name" value="ACP-like"/>
    <property type="match status" value="1"/>
</dbReference>
<organism evidence="5 6">
    <name type="scientific">Trinickia soli</name>
    <dbReference type="NCBI Taxonomy" id="380675"/>
    <lineage>
        <taxon>Bacteria</taxon>
        <taxon>Pseudomonadati</taxon>
        <taxon>Pseudomonadota</taxon>
        <taxon>Betaproteobacteria</taxon>
        <taxon>Burkholderiales</taxon>
        <taxon>Burkholderiaceae</taxon>
        <taxon>Trinickia</taxon>
    </lineage>
</organism>